<dbReference type="Gene3D" id="2.160.20.10">
    <property type="entry name" value="Single-stranded right-handed beta-helix, Pectin lyase-like"/>
    <property type="match status" value="1"/>
</dbReference>
<dbReference type="InterPro" id="IPR011050">
    <property type="entry name" value="Pectin_lyase_fold/virulence"/>
</dbReference>
<evidence type="ECO:0000313" key="4">
    <source>
        <dbReference type="Proteomes" id="UP000319825"/>
    </source>
</evidence>
<evidence type="ECO:0000256" key="1">
    <source>
        <dbReference type="SAM" id="MobiDB-lite"/>
    </source>
</evidence>
<keyword evidence="3" id="KW-0456">Lyase</keyword>
<feature type="domain" description="Right handed beta helix" evidence="2">
    <location>
        <begin position="15"/>
        <end position="152"/>
    </location>
</feature>
<gene>
    <name evidence="3" type="ORF">JD77_04949</name>
</gene>
<comment type="caution">
    <text evidence="3">The sequence shown here is derived from an EMBL/GenBank/DDBJ whole genome shotgun (WGS) entry which is preliminary data.</text>
</comment>
<evidence type="ECO:0000259" key="2">
    <source>
        <dbReference type="Pfam" id="PF13229"/>
    </source>
</evidence>
<dbReference type="SMART" id="SM00710">
    <property type="entry name" value="PbH1"/>
    <property type="match status" value="9"/>
</dbReference>
<accession>A0A562IGB6</accession>
<dbReference type="GO" id="GO:0016829">
    <property type="term" value="F:lyase activity"/>
    <property type="evidence" value="ECO:0007669"/>
    <property type="project" value="UniProtKB-KW"/>
</dbReference>
<organism evidence="3 4">
    <name type="scientific">Micromonospora olivasterospora</name>
    <dbReference type="NCBI Taxonomy" id="1880"/>
    <lineage>
        <taxon>Bacteria</taxon>
        <taxon>Bacillati</taxon>
        <taxon>Actinomycetota</taxon>
        <taxon>Actinomycetes</taxon>
        <taxon>Micromonosporales</taxon>
        <taxon>Micromonosporaceae</taxon>
        <taxon>Micromonospora</taxon>
    </lineage>
</organism>
<name>A0A562IGB6_MICOL</name>
<protein>
    <submittedName>
        <fullName evidence="3">Parallel beta helix pectate lyase-like protein</fullName>
    </submittedName>
</protein>
<sequence length="373" mass="38859">MLECGRLDNGFEMGGAGIGIGIGGWGSVERLTITNYSAVGNATNGILLEMQHPGRPQPRGIRIVGCHAQGNRFGIADWGADGLIVTCCTVTGNLEAGFQVSAKGTTGIPGTGGMLTDCVIDGNLRDGVSIGNTRGPYTVRGNRISGNGRYGYHHQDLGTGDRAAAEEIVIESNDIWGNGLDGVRLDRPLRNSVVLNNRIRNNGRQCVPAAAGGGESVHYGDDVLVDQQASWPKDGHLGKVLRVGARYAVVAANDENSLTLAPIRPAATTSWSADAPLPGTPYELPPAPPIRAGLTINAAVDSLTIRGNLIRDKGAGTQTHGGWITERGSCLDCRVIGNDLDGNRTPIRTDTPAVGGHWESAATGPQQPVEPGG</sequence>
<dbReference type="InterPro" id="IPR006626">
    <property type="entry name" value="PbH1"/>
</dbReference>
<proteinExistence type="predicted"/>
<reference evidence="3 4" key="1">
    <citation type="submission" date="2019-07" db="EMBL/GenBank/DDBJ databases">
        <title>R&amp;d 2014.</title>
        <authorList>
            <person name="Klenk H.-P."/>
        </authorList>
    </citation>
    <scope>NUCLEOTIDE SEQUENCE [LARGE SCALE GENOMIC DNA]</scope>
    <source>
        <strain evidence="3 4">DSM 43868</strain>
    </source>
</reference>
<dbReference type="Proteomes" id="UP000319825">
    <property type="component" value="Unassembled WGS sequence"/>
</dbReference>
<dbReference type="EMBL" id="VLKE01000001">
    <property type="protein sequence ID" value="TWH69932.1"/>
    <property type="molecule type" value="Genomic_DNA"/>
</dbReference>
<dbReference type="AlphaFoldDB" id="A0A562IGB6"/>
<feature type="region of interest" description="Disordered" evidence="1">
    <location>
        <begin position="344"/>
        <end position="373"/>
    </location>
</feature>
<dbReference type="SUPFAM" id="SSF51126">
    <property type="entry name" value="Pectin lyase-like"/>
    <property type="match status" value="1"/>
</dbReference>
<keyword evidence="4" id="KW-1185">Reference proteome</keyword>
<dbReference type="Pfam" id="PF13229">
    <property type="entry name" value="Beta_helix"/>
    <property type="match status" value="1"/>
</dbReference>
<dbReference type="InterPro" id="IPR039448">
    <property type="entry name" value="Beta_helix"/>
</dbReference>
<dbReference type="InterPro" id="IPR012334">
    <property type="entry name" value="Pectin_lyas_fold"/>
</dbReference>
<evidence type="ECO:0000313" key="3">
    <source>
        <dbReference type="EMBL" id="TWH69932.1"/>
    </source>
</evidence>